<sequence length="181" mass="21253">MVPRKLIEALYKDDGKFAGLNIFLDECWALLPLIGIPMLLVLSNILRVFWYSNGDCHEAKIVKELLITEPYKRNDKLLDLAFFYLEYGGPCVSKEVLDHLKAKFATAATEKGEKEKEDDIVLKDLREDDKVRQEEYAFKILIWRLLLFQLFSVDFHGPSLERFYQIVKFMEEKKGERADKR</sequence>
<accession>A0A8H4RRI3</accession>
<feature type="transmembrane region" description="Helical" evidence="1">
    <location>
        <begin position="29"/>
        <end position="50"/>
    </location>
</feature>
<organism evidence="2 3">
    <name type="scientific">Cudoniella acicularis</name>
    <dbReference type="NCBI Taxonomy" id="354080"/>
    <lineage>
        <taxon>Eukaryota</taxon>
        <taxon>Fungi</taxon>
        <taxon>Dikarya</taxon>
        <taxon>Ascomycota</taxon>
        <taxon>Pezizomycotina</taxon>
        <taxon>Leotiomycetes</taxon>
        <taxon>Helotiales</taxon>
        <taxon>Tricladiaceae</taxon>
        <taxon>Cudoniella</taxon>
    </lineage>
</organism>
<protein>
    <submittedName>
        <fullName evidence="2">Uncharacterized protein</fullName>
    </submittedName>
</protein>
<keyword evidence="1" id="KW-1133">Transmembrane helix</keyword>
<evidence type="ECO:0000256" key="1">
    <source>
        <dbReference type="SAM" id="Phobius"/>
    </source>
</evidence>
<dbReference type="EMBL" id="JAAMPI010000209">
    <property type="protein sequence ID" value="KAF4634096.1"/>
    <property type="molecule type" value="Genomic_DNA"/>
</dbReference>
<evidence type="ECO:0000313" key="3">
    <source>
        <dbReference type="Proteomes" id="UP000566819"/>
    </source>
</evidence>
<name>A0A8H4RRI3_9HELO</name>
<proteinExistence type="predicted"/>
<reference evidence="2 3" key="1">
    <citation type="submission" date="2020-03" db="EMBL/GenBank/DDBJ databases">
        <title>Draft Genome Sequence of Cudoniella acicularis.</title>
        <authorList>
            <person name="Buettner E."/>
            <person name="Kellner H."/>
        </authorList>
    </citation>
    <scope>NUCLEOTIDE SEQUENCE [LARGE SCALE GENOMIC DNA]</scope>
    <source>
        <strain evidence="2 3">DSM 108380</strain>
    </source>
</reference>
<keyword evidence="1" id="KW-0812">Transmembrane</keyword>
<gene>
    <name evidence="2" type="ORF">G7Y89_g4010</name>
</gene>
<evidence type="ECO:0000313" key="2">
    <source>
        <dbReference type="EMBL" id="KAF4634096.1"/>
    </source>
</evidence>
<comment type="caution">
    <text evidence="2">The sequence shown here is derived from an EMBL/GenBank/DDBJ whole genome shotgun (WGS) entry which is preliminary data.</text>
</comment>
<dbReference type="AlphaFoldDB" id="A0A8H4RRI3"/>
<dbReference type="Proteomes" id="UP000566819">
    <property type="component" value="Unassembled WGS sequence"/>
</dbReference>
<keyword evidence="3" id="KW-1185">Reference proteome</keyword>
<keyword evidence="1" id="KW-0472">Membrane</keyword>